<dbReference type="FunFam" id="3.10.130.10:FF:000001">
    <property type="entry name" value="Ribonuclease pancreatic"/>
    <property type="match status" value="1"/>
</dbReference>
<dbReference type="GO" id="GO:0003676">
    <property type="term" value="F:nucleic acid binding"/>
    <property type="evidence" value="ECO:0007669"/>
    <property type="project" value="InterPro"/>
</dbReference>
<reference evidence="7" key="1">
    <citation type="submission" date="2025-08" db="UniProtKB">
        <authorList>
            <consortium name="Ensembl"/>
        </authorList>
    </citation>
    <scope>IDENTIFICATION</scope>
</reference>
<evidence type="ECO:0000256" key="5">
    <source>
        <dbReference type="SAM" id="SignalP"/>
    </source>
</evidence>
<keyword evidence="4" id="KW-0378">Hydrolase</keyword>
<dbReference type="AlphaFoldDB" id="A0A8C5WZH1"/>
<sequence length="147" mass="16825">MTMGMLMPFKEYELVLFFVLAVVLLPGAYAPDYQTFLRQHYDNPKSNVGNHYCDTMMQRRGMTRPVCKDKNSFIHGTKKNINNVCGSRGVPYGNGLRRSRNRFSVTTCKHRGGSNRPPCRYTENTSSRLIVVRCADGRPVHFDESQI</sequence>
<protein>
    <recommendedName>
        <fullName evidence="6">Ribonuclease A-domain domain-containing protein</fullName>
    </recommendedName>
</protein>
<reference evidence="7" key="2">
    <citation type="submission" date="2025-09" db="UniProtKB">
        <authorList>
            <consortium name="Ensembl"/>
        </authorList>
    </citation>
    <scope>IDENTIFICATION</scope>
</reference>
<dbReference type="PRINTS" id="PR00794">
    <property type="entry name" value="RIBONUCLEASE"/>
</dbReference>
<dbReference type="CDD" id="cd06265">
    <property type="entry name" value="RNase_A_canonical"/>
    <property type="match status" value="1"/>
</dbReference>
<dbReference type="GO" id="GO:0050830">
    <property type="term" value="P:defense response to Gram-positive bacterium"/>
    <property type="evidence" value="ECO:0007669"/>
    <property type="project" value="TreeGrafter"/>
</dbReference>
<dbReference type="GeneTree" id="ENSGT00940000157645"/>
<dbReference type="InterPro" id="IPR036816">
    <property type="entry name" value="RNaseA-like_dom_sf"/>
</dbReference>
<comment type="similarity">
    <text evidence="1">Belongs to the pancreatic ribonuclease family.</text>
</comment>
<feature type="signal peptide" evidence="5">
    <location>
        <begin position="1"/>
        <end position="30"/>
    </location>
</feature>
<accession>A0A8C5WZH1</accession>
<dbReference type="GO" id="GO:0004540">
    <property type="term" value="F:RNA nuclease activity"/>
    <property type="evidence" value="ECO:0007669"/>
    <property type="project" value="TreeGrafter"/>
</dbReference>
<keyword evidence="8" id="KW-1185">Reference proteome</keyword>
<evidence type="ECO:0000256" key="4">
    <source>
        <dbReference type="ARBA" id="ARBA00022801"/>
    </source>
</evidence>
<dbReference type="PANTHER" id="PTHR11437">
    <property type="entry name" value="RIBONUCLEASE"/>
    <property type="match status" value="1"/>
</dbReference>
<evidence type="ECO:0000313" key="7">
    <source>
        <dbReference type="Ensembl" id="ENSLLTP00000025005.1"/>
    </source>
</evidence>
<evidence type="ECO:0000256" key="2">
    <source>
        <dbReference type="ARBA" id="ARBA00022722"/>
    </source>
</evidence>
<dbReference type="PANTHER" id="PTHR11437:SF65">
    <property type="entry name" value="ANGIOGENIN-2"/>
    <property type="match status" value="1"/>
</dbReference>
<dbReference type="InterPro" id="IPR023412">
    <property type="entry name" value="RNaseA_domain"/>
</dbReference>
<dbReference type="GO" id="GO:0016787">
    <property type="term" value="F:hydrolase activity"/>
    <property type="evidence" value="ECO:0007669"/>
    <property type="project" value="UniProtKB-KW"/>
</dbReference>
<evidence type="ECO:0000259" key="6">
    <source>
        <dbReference type="SMART" id="SM00092"/>
    </source>
</evidence>
<dbReference type="SMART" id="SM00092">
    <property type="entry name" value="RNAse_Pc"/>
    <property type="match status" value="1"/>
</dbReference>
<evidence type="ECO:0000313" key="8">
    <source>
        <dbReference type="Proteomes" id="UP000694406"/>
    </source>
</evidence>
<dbReference type="Pfam" id="PF00074">
    <property type="entry name" value="RnaseA"/>
    <property type="match status" value="1"/>
</dbReference>
<dbReference type="InterPro" id="IPR001427">
    <property type="entry name" value="RNaseA"/>
</dbReference>
<feature type="chain" id="PRO_5034155227" description="Ribonuclease A-domain domain-containing protein" evidence="5">
    <location>
        <begin position="31"/>
        <end position="147"/>
    </location>
</feature>
<organism evidence="7 8">
    <name type="scientific">Laticauda laticaudata</name>
    <name type="common">Blue-ringed sea krait</name>
    <name type="synonym">Blue-lipped sea krait</name>
    <dbReference type="NCBI Taxonomy" id="8630"/>
    <lineage>
        <taxon>Eukaryota</taxon>
        <taxon>Metazoa</taxon>
        <taxon>Chordata</taxon>
        <taxon>Craniata</taxon>
        <taxon>Vertebrata</taxon>
        <taxon>Euteleostomi</taxon>
        <taxon>Lepidosauria</taxon>
        <taxon>Squamata</taxon>
        <taxon>Bifurcata</taxon>
        <taxon>Unidentata</taxon>
        <taxon>Episquamata</taxon>
        <taxon>Toxicofera</taxon>
        <taxon>Serpentes</taxon>
        <taxon>Colubroidea</taxon>
        <taxon>Elapidae</taxon>
        <taxon>Laticaudinae</taxon>
        <taxon>Laticauda</taxon>
    </lineage>
</organism>
<keyword evidence="2" id="KW-0540">Nuclease</keyword>
<keyword evidence="3" id="KW-0255">Endonuclease</keyword>
<proteinExistence type="inferred from homology"/>
<evidence type="ECO:0000256" key="1">
    <source>
        <dbReference type="ARBA" id="ARBA00005600"/>
    </source>
</evidence>
<dbReference type="GO" id="GO:0004519">
    <property type="term" value="F:endonuclease activity"/>
    <property type="evidence" value="ECO:0007669"/>
    <property type="project" value="UniProtKB-KW"/>
</dbReference>
<feature type="domain" description="Ribonuclease A-domain" evidence="6">
    <location>
        <begin position="29"/>
        <end position="146"/>
    </location>
</feature>
<dbReference type="Gene3D" id="3.10.130.10">
    <property type="entry name" value="Ribonuclease A-like domain"/>
    <property type="match status" value="1"/>
</dbReference>
<name>A0A8C5WZH1_LATLA</name>
<dbReference type="SUPFAM" id="SSF54076">
    <property type="entry name" value="RNase A-like"/>
    <property type="match status" value="1"/>
</dbReference>
<dbReference type="Proteomes" id="UP000694406">
    <property type="component" value="Unplaced"/>
</dbReference>
<keyword evidence="5" id="KW-0732">Signal</keyword>
<evidence type="ECO:0000256" key="3">
    <source>
        <dbReference type="ARBA" id="ARBA00022759"/>
    </source>
</evidence>
<dbReference type="Ensembl" id="ENSLLTT00000025910.1">
    <property type="protein sequence ID" value="ENSLLTP00000025005.1"/>
    <property type="gene ID" value="ENSLLTG00000018316.1"/>
</dbReference>